<gene>
    <name evidence="7" type="ORF">H8708_05690</name>
</gene>
<dbReference type="SUPFAM" id="SSF52540">
    <property type="entry name" value="P-loop containing nucleoside triphosphate hydrolases"/>
    <property type="match status" value="2"/>
</dbReference>
<dbReference type="Proteomes" id="UP000647491">
    <property type="component" value="Unassembled WGS sequence"/>
</dbReference>
<dbReference type="InterPro" id="IPR038729">
    <property type="entry name" value="Rad50/SbcC_AAA"/>
</dbReference>
<comment type="caution">
    <text evidence="7">The sequence shown here is derived from an EMBL/GenBank/DDBJ whole genome shotgun (WGS) entry which is preliminary data.</text>
</comment>
<dbReference type="Gene3D" id="3.40.50.300">
    <property type="entry name" value="P-loop containing nucleotide triphosphate hydrolases"/>
    <property type="match status" value="2"/>
</dbReference>
<feature type="domain" description="Rad50/SbcC-type AAA" evidence="6">
    <location>
        <begin position="5"/>
        <end position="255"/>
    </location>
</feature>
<evidence type="ECO:0000259" key="6">
    <source>
        <dbReference type="Pfam" id="PF13476"/>
    </source>
</evidence>
<name>A0ABR7NRI6_9FIRM</name>
<feature type="coiled-coil region" evidence="4">
    <location>
        <begin position="865"/>
        <end position="916"/>
    </location>
</feature>
<evidence type="ECO:0000256" key="3">
    <source>
        <dbReference type="ARBA" id="ARBA00013368"/>
    </source>
</evidence>
<keyword evidence="4" id="KW-0175">Coiled coil</keyword>
<feature type="coiled-coil region" evidence="4">
    <location>
        <begin position="718"/>
        <end position="752"/>
    </location>
</feature>
<evidence type="ECO:0000313" key="7">
    <source>
        <dbReference type="EMBL" id="MBC8598729.1"/>
    </source>
</evidence>
<keyword evidence="8" id="KW-1185">Reference proteome</keyword>
<feature type="region of interest" description="Disordered" evidence="5">
    <location>
        <begin position="1001"/>
        <end position="1029"/>
    </location>
</feature>
<sequence length="1242" mass="140480">MKPEKLIISAFGPYAAETEVDFTKLGDGGLYLITGDTGAGKTTIFDAITFALFGEASGAVREAGMFQSKYAKAGTPTFVELTFLSHGKRYRVRRNPEYVRPKERGQGVTTQAARAELYFYDGRQPVTKTGEVTRAVEQILGFNYGQFTQIAMIAQGDFQKLLLADTAERGKIFRQLFHTELFSDLQNRLREEKNACDAEYREIRRSIAQSLDGADCSGEPDLEERLSELRKVKFEGQVEAGLELLKALTDRGSGRLKNLDARLEKLDGQIREQAAYLEKVRQNGKRRKELEERKKEREQFLPVLQAAAGAWEEAKSSGDAVPELDRMIQECTEWERQYGGLEQDQSRLAGLDRRREEEAGGLERLLKRQAELDQELLAEKREIRSLSEADGERERLLGRQTGLQNRRNGLEGKFSQWKEVREQLAGNRERLSRLSEQEAGERERKDALEQSFLEMEGAETREQAMVHEAERCTEQRRKLDLLDRGIRDGKERLCRAEDSWKQAGEQWKAAQADQSALKEMGKRLHETELSLAAWKQEELRLTERLASVKQFYGRMEKLDAMFQELERAQKEYEQAAAVHGRVQEDLGIMEQLFYDAQAGLLARNLTEGEKCPVCGSVHHPEPARLLTGAPEKPELDRKKKEADRVRQAMIEASAAAMQGGLRLREEEESLRAEAGELFDMAISCEDREWRTFFQSRAAAEIKAAETALDAGKEQAGAMIQLLEQKSRVEQENARLETTLPELQKAEERARETVTAAETALLGLRDQRKSFLEELGLPDNGEAFEELSRRCREKTDALLKAREETACCRRLREERLELQKRLEAVQRELAEKQQEESAGMGRLEALEDQIQAELELPGTEAGLKSGKAMENELEDLDAALSKIRAELEENRKKLLRREQLEKAAEETERLSGDCQKQAGDKRLLLARMDAERAGLLGSIEEKKAALGALTREENRRKGEEAREKKRAVSEQTAEAERAYLECMQKDAGLREAITALEGQTDRMVTESEADAAEALGQKERERETAREERTRRYAEYENNRRIYDAVLKSRDAMVKAERRYIWVKALSDTANGNLAQKHKIELETYVQMAYFDRILRKANVRLMTMTGGQYELVRKKDQDTRQGKVGLDLNVTDHYNGSQRSVKTLSGGESFMASLSLALGLSDEIQARAGGIQLDAMFVDEGFGSLDEEALNQAVKVLNGLAGGNRMVGIISHVAELKERIDRKIVVKKDRTGGGGGSRIEVG</sequence>
<dbReference type="PANTHER" id="PTHR32114">
    <property type="entry name" value="ABC TRANSPORTER ABCH.3"/>
    <property type="match status" value="1"/>
</dbReference>
<dbReference type="InterPro" id="IPR027417">
    <property type="entry name" value="P-loop_NTPase"/>
</dbReference>
<evidence type="ECO:0000256" key="5">
    <source>
        <dbReference type="SAM" id="MobiDB-lite"/>
    </source>
</evidence>
<feature type="coiled-coil region" evidence="4">
    <location>
        <begin position="324"/>
        <end position="389"/>
    </location>
</feature>
<dbReference type="Pfam" id="PF13476">
    <property type="entry name" value="AAA_23"/>
    <property type="match status" value="1"/>
</dbReference>
<proteinExistence type="inferred from homology"/>
<evidence type="ECO:0000256" key="4">
    <source>
        <dbReference type="SAM" id="Coils"/>
    </source>
</evidence>
<dbReference type="EMBL" id="JACRTJ010000013">
    <property type="protein sequence ID" value="MBC8598729.1"/>
    <property type="molecule type" value="Genomic_DNA"/>
</dbReference>
<dbReference type="PANTHER" id="PTHR32114:SF2">
    <property type="entry name" value="ABC TRANSPORTER ABCH.3"/>
    <property type="match status" value="1"/>
</dbReference>
<evidence type="ECO:0000256" key="1">
    <source>
        <dbReference type="ARBA" id="ARBA00006930"/>
    </source>
</evidence>
<organism evidence="7 8">
    <name type="scientific">Enterocloster hominis</name>
    <name type="common">ex Liu et al. 2021</name>
    <dbReference type="NCBI Taxonomy" id="2763663"/>
    <lineage>
        <taxon>Bacteria</taxon>
        <taxon>Bacillati</taxon>
        <taxon>Bacillota</taxon>
        <taxon>Clostridia</taxon>
        <taxon>Lachnospirales</taxon>
        <taxon>Lachnospiraceae</taxon>
        <taxon>Enterocloster</taxon>
    </lineage>
</organism>
<feature type="region of interest" description="Disordered" evidence="5">
    <location>
        <begin position="949"/>
        <end position="969"/>
    </location>
</feature>
<feature type="compositionally biased region" description="Basic and acidic residues" evidence="5">
    <location>
        <begin position="1015"/>
        <end position="1029"/>
    </location>
</feature>
<comment type="similarity">
    <text evidence="1">Belongs to the SMC family. SbcC subfamily.</text>
</comment>
<comment type="subunit">
    <text evidence="2">Heterodimer of SbcC and SbcD.</text>
</comment>
<evidence type="ECO:0000256" key="2">
    <source>
        <dbReference type="ARBA" id="ARBA00011322"/>
    </source>
</evidence>
<accession>A0ABR7NRI6</accession>
<feature type="coiled-coil region" evidence="4">
    <location>
        <begin position="517"/>
        <end position="585"/>
    </location>
</feature>
<dbReference type="RefSeq" id="WP_262427239.1">
    <property type="nucleotide sequence ID" value="NZ_JACRTJ010000013.1"/>
</dbReference>
<feature type="coiled-coil region" evidence="4">
    <location>
        <begin position="783"/>
        <end position="834"/>
    </location>
</feature>
<evidence type="ECO:0000313" key="8">
    <source>
        <dbReference type="Proteomes" id="UP000647491"/>
    </source>
</evidence>
<protein>
    <recommendedName>
        <fullName evidence="3">Nuclease SbcCD subunit C</fullName>
    </recommendedName>
</protein>
<reference evidence="7 8" key="1">
    <citation type="submission" date="2020-08" db="EMBL/GenBank/DDBJ databases">
        <title>Genome public.</title>
        <authorList>
            <person name="Liu C."/>
            <person name="Sun Q."/>
        </authorList>
    </citation>
    <scope>NUCLEOTIDE SEQUENCE [LARGE SCALE GENOMIC DNA]</scope>
    <source>
        <strain evidence="7 8">BX10</strain>
    </source>
</reference>
<dbReference type="Pfam" id="PF13558">
    <property type="entry name" value="SbcC_Walker_B"/>
    <property type="match status" value="1"/>
</dbReference>